<dbReference type="InterPro" id="IPR018060">
    <property type="entry name" value="HTH_AraC"/>
</dbReference>
<evidence type="ECO:0000256" key="1">
    <source>
        <dbReference type="ARBA" id="ARBA00023015"/>
    </source>
</evidence>
<dbReference type="Proteomes" id="UP001148313">
    <property type="component" value="Unassembled WGS sequence"/>
</dbReference>
<accession>A0ABT4VHA8</accession>
<dbReference type="PANTHER" id="PTHR43130:SF3">
    <property type="entry name" value="HTH-TYPE TRANSCRIPTIONAL REGULATOR RV1931C"/>
    <property type="match status" value="1"/>
</dbReference>
<feature type="domain" description="HTH araC/xylS-type" evidence="3">
    <location>
        <begin position="203"/>
        <end position="301"/>
    </location>
</feature>
<dbReference type="PROSITE" id="PS01124">
    <property type="entry name" value="HTH_ARAC_FAMILY_2"/>
    <property type="match status" value="1"/>
</dbReference>
<keyword evidence="5" id="KW-1185">Reference proteome</keyword>
<comment type="caution">
    <text evidence="4">The sequence shown here is derived from an EMBL/GenBank/DDBJ whole genome shotgun (WGS) entry which is preliminary data.</text>
</comment>
<dbReference type="EMBL" id="JAPJZH010000001">
    <property type="protein sequence ID" value="MDA4844092.1"/>
    <property type="molecule type" value="Genomic_DNA"/>
</dbReference>
<dbReference type="Gene3D" id="3.40.50.880">
    <property type="match status" value="1"/>
</dbReference>
<name>A0ABT4VHA8_9HYPH</name>
<dbReference type="RefSeq" id="WP_271087615.1">
    <property type="nucleotide sequence ID" value="NZ_JAPJZH010000001.1"/>
</dbReference>
<dbReference type="SUPFAM" id="SSF46689">
    <property type="entry name" value="Homeodomain-like"/>
    <property type="match status" value="2"/>
</dbReference>
<protein>
    <submittedName>
        <fullName evidence="4">GlxA family transcriptional regulator</fullName>
    </submittedName>
</protein>
<dbReference type="InterPro" id="IPR002818">
    <property type="entry name" value="DJ-1/PfpI"/>
</dbReference>
<evidence type="ECO:0000256" key="2">
    <source>
        <dbReference type="ARBA" id="ARBA00023163"/>
    </source>
</evidence>
<dbReference type="InterPro" id="IPR029062">
    <property type="entry name" value="Class_I_gatase-like"/>
</dbReference>
<evidence type="ECO:0000313" key="4">
    <source>
        <dbReference type="EMBL" id="MDA4844092.1"/>
    </source>
</evidence>
<evidence type="ECO:0000313" key="5">
    <source>
        <dbReference type="Proteomes" id="UP001148313"/>
    </source>
</evidence>
<sequence>MGILLFEQFSNYCLANTVEPLRAANDVARRKLYDWHFLTLDGEAVNASSGLSVAPDASLREGAGGEILFLLPSYGFRTLAKPASLAALRSAAQRYGTLAGLDTGSWLLAAAGLLDGRPATIHWEELEGFSESFPEVEARRERFVIDGDRITCSGAMATYDLMSELLGRHHGEALRLEVSWLLMQGSASAGDAPIAAARSPAVQRAMRTMQEHVEEPLPMKKVARRVGLTQRALEQRFRSELGAAPRTVYRRIRLLAARKLVDETRLPVSEIALRCGYENPSAMTRAFAAEFGLTPRDIRNAV</sequence>
<evidence type="ECO:0000259" key="3">
    <source>
        <dbReference type="PROSITE" id="PS01124"/>
    </source>
</evidence>
<reference evidence="4" key="1">
    <citation type="submission" date="2022-11" db="EMBL/GenBank/DDBJ databases">
        <title>Hoeflea poritis sp. nov., isolated from scleractinian coral Porites lutea.</title>
        <authorList>
            <person name="Zhang G."/>
            <person name="Wei Q."/>
            <person name="Cai L."/>
        </authorList>
    </citation>
    <scope>NUCLEOTIDE SEQUENCE</scope>
    <source>
        <strain evidence="4">E7-10</strain>
    </source>
</reference>
<dbReference type="InterPro" id="IPR052158">
    <property type="entry name" value="INH-QAR"/>
</dbReference>
<dbReference type="Gene3D" id="1.10.10.60">
    <property type="entry name" value="Homeodomain-like"/>
    <property type="match status" value="1"/>
</dbReference>
<proteinExistence type="predicted"/>
<dbReference type="CDD" id="cd03136">
    <property type="entry name" value="GATase1_AraC_ArgR_like"/>
    <property type="match status" value="1"/>
</dbReference>
<organism evidence="4 5">
    <name type="scientific">Hoeflea poritis</name>
    <dbReference type="NCBI Taxonomy" id="2993659"/>
    <lineage>
        <taxon>Bacteria</taxon>
        <taxon>Pseudomonadati</taxon>
        <taxon>Pseudomonadota</taxon>
        <taxon>Alphaproteobacteria</taxon>
        <taxon>Hyphomicrobiales</taxon>
        <taxon>Rhizobiaceae</taxon>
        <taxon>Hoeflea</taxon>
    </lineage>
</organism>
<dbReference type="PANTHER" id="PTHR43130">
    <property type="entry name" value="ARAC-FAMILY TRANSCRIPTIONAL REGULATOR"/>
    <property type="match status" value="1"/>
</dbReference>
<dbReference type="Pfam" id="PF12833">
    <property type="entry name" value="HTH_18"/>
    <property type="match status" value="1"/>
</dbReference>
<dbReference type="SMART" id="SM00342">
    <property type="entry name" value="HTH_ARAC"/>
    <property type="match status" value="1"/>
</dbReference>
<keyword evidence="1" id="KW-0805">Transcription regulation</keyword>
<dbReference type="Pfam" id="PF01965">
    <property type="entry name" value="DJ-1_PfpI"/>
    <property type="match status" value="1"/>
</dbReference>
<keyword evidence="2" id="KW-0804">Transcription</keyword>
<gene>
    <name evidence="4" type="ORF">OOZ53_01975</name>
</gene>
<dbReference type="InterPro" id="IPR009057">
    <property type="entry name" value="Homeodomain-like_sf"/>
</dbReference>
<dbReference type="SUPFAM" id="SSF52317">
    <property type="entry name" value="Class I glutamine amidotransferase-like"/>
    <property type="match status" value="1"/>
</dbReference>